<sequence length="318" mass="34244">MKVVVIGATGHVGGYLIPRLVGAGHQVVAVSRGTSAPYRDDPAWSHVEIVTADRTAEDAEGTFGARIAALDADVVVDMICFTADSARQLVDAIRGRSRLVMCSTIWVYGTLAAVPATESEAESSPPWGDYGVGKAAIEALLRHEGENGFPSQVLRPGHISGPGWKIINPQGNLDLGVWEALASGGTLLLPNFGLETVHHVHADDVAQAFALAVDAPRSERTEFYNIVSERALTLRGFAEAAAGWFGRDASIEYLPFDEFRSRIADDDARTTYEHIARSHSMSIRKARDELGYAPAHTSLEAVREAVDWLRADGQLSAE</sequence>
<dbReference type="Gene3D" id="3.40.50.720">
    <property type="entry name" value="NAD(P)-binding Rossmann-like Domain"/>
    <property type="match status" value="1"/>
</dbReference>
<dbReference type="PANTHER" id="PTHR43245">
    <property type="entry name" value="BIFUNCTIONAL POLYMYXIN RESISTANCE PROTEIN ARNA"/>
    <property type="match status" value="1"/>
</dbReference>
<keyword evidence="3" id="KW-1185">Reference proteome</keyword>
<dbReference type="Proteomes" id="UP001142372">
    <property type="component" value="Unassembled WGS sequence"/>
</dbReference>
<comment type="caution">
    <text evidence="2">The sequence shown here is derived from an EMBL/GenBank/DDBJ whole genome shotgun (WGS) entry which is preliminary data.</text>
</comment>
<feature type="domain" description="NAD-dependent epimerase/dehydratase" evidence="1">
    <location>
        <begin position="3"/>
        <end position="226"/>
    </location>
</feature>
<dbReference type="AlphaFoldDB" id="A0A9W6HAC5"/>
<dbReference type="SUPFAM" id="SSF51735">
    <property type="entry name" value="NAD(P)-binding Rossmann-fold domains"/>
    <property type="match status" value="1"/>
</dbReference>
<evidence type="ECO:0000313" key="2">
    <source>
        <dbReference type="EMBL" id="GLJ76850.1"/>
    </source>
</evidence>
<organism evidence="2 3">
    <name type="scientific">Leifsonia poae</name>
    <dbReference type="NCBI Taxonomy" id="110933"/>
    <lineage>
        <taxon>Bacteria</taxon>
        <taxon>Bacillati</taxon>
        <taxon>Actinomycetota</taxon>
        <taxon>Actinomycetes</taxon>
        <taxon>Micrococcales</taxon>
        <taxon>Microbacteriaceae</taxon>
        <taxon>Leifsonia</taxon>
    </lineage>
</organism>
<dbReference type="InterPro" id="IPR050177">
    <property type="entry name" value="Lipid_A_modif_metabolic_enz"/>
</dbReference>
<dbReference type="Pfam" id="PF01370">
    <property type="entry name" value="Epimerase"/>
    <property type="match status" value="1"/>
</dbReference>
<evidence type="ECO:0000313" key="3">
    <source>
        <dbReference type="Proteomes" id="UP001142372"/>
    </source>
</evidence>
<dbReference type="PANTHER" id="PTHR43245:SF55">
    <property type="entry name" value="NAD(P)-BINDING DOMAIN-CONTAINING PROTEIN"/>
    <property type="match status" value="1"/>
</dbReference>
<dbReference type="EMBL" id="BSEN01000012">
    <property type="protein sequence ID" value="GLJ76850.1"/>
    <property type="molecule type" value="Genomic_DNA"/>
</dbReference>
<dbReference type="RefSeq" id="WP_271177510.1">
    <property type="nucleotide sequence ID" value="NZ_BAAAJO010000002.1"/>
</dbReference>
<evidence type="ECO:0000259" key="1">
    <source>
        <dbReference type="Pfam" id="PF01370"/>
    </source>
</evidence>
<accession>A0A9W6HAC5</accession>
<proteinExistence type="predicted"/>
<reference evidence="2" key="1">
    <citation type="journal article" date="2014" name="Int. J. Syst. Evol. Microbiol.">
        <title>Complete genome sequence of Corynebacterium casei LMG S-19264T (=DSM 44701T), isolated from a smear-ripened cheese.</title>
        <authorList>
            <consortium name="US DOE Joint Genome Institute (JGI-PGF)"/>
            <person name="Walter F."/>
            <person name="Albersmeier A."/>
            <person name="Kalinowski J."/>
            <person name="Ruckert C."/>
        </authorList>
    </citation>
    <scope>NUCLEOTIDE SEQUENCE</scope>
    <source>
        <strain evidence="2">VKM Ac-1401</strain>
    </source>
</reference>
<reference evidence="2" key="2">
    <citation type="submission" date="2023-01" db="EMBL/GenBank/DDBJ databases">
        <authorList>
            <person name="Sun Q."/>
            <person name="Evtushenko L."/>
        </authorList>
    </citation>
    <scope>NUCLEOTIDE SEQUENCE</scope>
    <source>
        <strain evidence="2">VKM Ac-1401</strain>
    </source>
</reference>
<protein>
    <submittedName>
        <fullName evidence="2">Reductase</fullName>
    </submittedName>
</protein>
<gene>
    <name evidence="2" type="ORF">GCM10017584_24240</name>
</gene>
<dbReference type="InterPro" id="IPR036291">
    <property type="entry name" value="NAD(P)-bd_dom_sf"/>
</dbReference>
<dbReference type="InterPro" id="IPR001509">
    <property type="entry name" value="Epimerase_deHydtase"/>
</dbReference>
<name>A0A9W6HAC5_9MICO</name>